<dbReference type="EnsemblMetazoa" id="GAUT031435-RA">
    <property type="protein sequence ID" value="GAUT031435-PA"/>
    <property type="gene ID" value="GAUT031435"/>
</dbReference>
<feature type="transmembrane region" description="Helical" evidence="5">
    <location>
        <begin position="305"/>
        <end position="325"/>
    </location>
</feature>
<evidence type="ECO:0000256" key="5">
    <source>
        <dbReference type="SAM" id="Phobius"/>
    </source>
</evidence>
<dbReference type="AlphaFoldDB" id="A0A1A9VAX7"/>
<keyword evidence="2 5" id="KW-0812">Transmembrane</keyword>
<dbReference type="PANTHER" id="PTHR24064">
    <property type="entry name" value="SOLUTE CARRIER FAMILY 22 MEMBER"/>
    <property type="match status" value="1"/>
</dbReference>
<dbReference type="GO" id="GO:0016020">
    <property type="term" value="C:membrane"/>
    <property type="evidence" value="ECO:0007669"/>
    <property type="project" value="UniProtKB-SubCell"/>
</dbReference>
<dbReference type="GO" id="GO:0022857">
    <property type="term" value="F:transmembrane transporter activity"/>
    <property type="evidence" value="ECO:0007669"/>
    <property type="project" value="InterPro"/>
</dbReference>
<feature type="transmembrane region" description="Helical" evidence="5">
    <location>
        <begin position="212"/>
        <end position="232"/>
    </location>
</feature>
<name>A0A1A9VAX7_GLOAU</name>
<evidence type="ECO:0000256" key="4">
    <source>
        <dbReference type="ARBA" id="ARBA00023136"/>
    </source>
</evidence>
<dbReference type="Pfam" id="PF00083">
    <property type="entry name" value="Sugar_tr"/>
    <property type="match status" value="1"/>
</dbReference>
<dbReference type="PROSITE" id="PS50850">
    <property type="entry name" value="MFS"/>
    <property type="match status" value="1"/>
</dbReference>
<comment type="subcellular location">
    <subcellularLocation>
        <location evidence="1">Membrane</location>
        <topology evidence="1">Multi-pass membrane protein</topology>
    </subcellularLocation>
</comment>
<evidence type="ECO:0000313" key="8">
    <source>
        <dbReference type="Proteomes" id="UP000078200"/>
    </source>
</evidence>
<evidence type="ECO:0000313" key="7">
    <source>
        <dbReference type="EnsemblMetazoa" id="GAUT031435-PA"/>
    </source>
</evidence>
<feature type="transmembrane region" description="Helical" evidence="5">
    <location>
        <begin position="126"/>
        <end position="146"/>
    </location>
</feature>
<accession>A0A1A9VAX7</accession>
<protein>
    <recommendedName>
        <fullName evidence="6">Major facilitator superfamily (MFS) profile domain-containing protein</fullName>
    </recommendedName>
</protein>
<organism evidence="7 8">
    <name type="scientific">Glossina austeni</name>
    <name type="common">Savannah tsetse fly</name>
    <dbReference type="NCBI Taxonomy" id="7395"/>
    <lineage>
        <taxon>Eukaryota</taxon>
        <taxon>Metazoa</taxon>
        <taxon>Ecdysozoa</taxon>
        <taxon>Arthropoda</taxon>
        <taxon>Hexapoda</taxon>
        <taxon>Insecta</taxon>
        <taxon>Pterygota</taxon>
        <taxon>Neoptera</taxon>
        <taxon>Endopterygota</taxon>
        <taxon>Diptera</taxon>
        <taxon>Brachycera</taxon>
        <taxon>Muscomorpha</taxon>
        <taxon>Hippoboscoidea</taxon>
        <taxon>Glossinidae</taxon>
        <taxon>Glossina</taxon>
    </lineage>
</organism>
<dbReference type="Gene3D" id="1.20.1250.20">
    <property type="entry name" value="MFS general substrate transporter like domains"/>
    <property type="match status" value="1"/>
</dbReference>
<evidence type="ECO:0000256" key="1">
    <source>
        <dbReference type="ARBA" id="ARBA00004141"/>
    </source>
</evidence>
<feature type="domain" description="Major facilitator superfamily (MFS) profile" evidence="6">
    <location>
        <begin position="23"/>
        <end position="474"/>
    </location>
</feature>
<dbReference type="STRING" id="7395.A0A1A9VAX7"/>
<feature type="transmembrane region" description="Helical" evidence="5">
    <location>
        <begin position="94"/>
        <end position="119"/>
    </location>
</feature>
<evidence type="ECO:0000256" key="3">
    <source>
        <dbReference type="ARBA" id="ARBA00022989"/>
    </source>
</evidence>
<reference evidence="7" key="1">
    <citation type="submission" date="2020-05" db="UniProtKB">
        <authorList>
            <consortium name="EnsemblMetazoa"/>
        </authorList>
    </citation>
    <scope>IDENTIFICATION</scope>
    <source>
        <strain evidence="7">TTRI</strain>
    </source>
</reference>
<evidence type="ECO:0000259" key="6">
    <source>
        <dbReference type="PROSITE" id="PS50850"/>
    </source>
</evidence>
<feature type="transmembrane region" description="Helical" evidence="5">
    <location>
        <begin position="331"/>
        <end position="351"/>
    </location>
</feature>
<keyword evidence="3 5" id="KW-1133">Transmembrane helix</keyword>
<keyword evidence="8" id="KW-1185">Reference proteome</keyword>
<dbReference type="CDD" id="cd17317">
    <property type="entry name" value="MFS_SLC22"/>
    <property type="match status" value="1"/>
</dbReference>
<dbReference type="Proteomes" id="UP000078200">
    <property type="component" value="Unassembled WGS sequence"/>
</dbReference>
<keyword evidence="4 5" id="KW-0472">Membrane</keyword>
<sequence length="493" mass="55576">MEEQKKVSRPDPIIIHLGDMGRYQLLYCLLIFLAKFPSGWVTMSHMLLSAKGEYYCEDGKDVDPCTEKCKSATFNRTVFTETINMSFDLTCGRFWLSSLSQFLVMGGIMTGAMIFGVLSDKYGRRIIFIIECVVQLVFGVIAAFSLNYPMYALFRYLHATATGGQMTTSFVLIMEIIGPKYRETMNILYQIPFNLGHATLPLFSYFLRDWHYFYLSFSSFSIVYLIYICVIFESPRWLFATGRLEKSIPIVEKIARRNGRRQENIEQIRPQMEEAYQQLISSDTKKKSSILDLFRTPNLRRNTLIMLYEWFNVCVVYYGSAQFISTLSGDIFLNIFISGILGVPGTIACVFMTRYLGRRPTMIISNGISTCGFLVIACITILNPTTVVVFAIIGLFGASITFPNAYLYAGEIFPTLVRTTGLGLCSCIGRSGSMIAPFVTSDLALYSPIIPPTVYAACAGVGFVLTFFLPETKGRIVPETIEDGEALHFRKTN</sequence>
<evidence type="ECO:0000256" key="2">
    <source>
        <dbReference type="ARBA" id="ARBA00022692"/>
    </source>
</evidence>
<proteinExistence type="predicted"/>
<dbReference type="SUPFAM" id="SSF103473">
    <property type="entry name" value="MFS general substrate transporter"/>
    <property type="match status" value="1"/>
</dbReference>
<feature type="transmembrane region" description="Helical" evidence="5">
    <location>
        <begin position="445"/>
        <end position="469"/>
    </location>
</feature>
<dbReference type="InterPro" id="IPR036259">
    <property type="entry name" value="MFS_trans_sf"/>
</dbReference>
<feature type="transmembrane region" description="Helical" evidence="5">
    <location>
        <begin position="25"/>
        <end position="43"/>
    </location>
</feature>
<dbReference type="VEuPathDB" id="VectorBase:GAUT031435"/>
<dbReference type="InterPro" id="IPR005828">
    <property type="entry name" value="MFS_sugar_transport-like"/>
</dbReference>
<dbReference type="InterPro" id="IPR020846">
    <property type="entry name" value="MFS_dom"/>
</dbReference>